<comment type="caution">
    <text evidence="3">The sequence shown here is derived from an EMBL/GenBank/DDBJ whole genome shotgun (WGS) entry which is preliminary data.</text>
</comment>
<dbReference type="PANTHER" id="PTHR46594:SF4">
    <property type="entry name" value="P-TYPE CATION-TRANSPORTING ATPASE"/>
    <property type="match status" value="1"/>
</dbReference>
<proteinExistence type="predicted"/>
<dbReference type="AlphaFoldDB" id="A0A095ZFP3"/>
<dbReference type="OrthoDB" id="9813965at2"/>
<dbReference type="GO" id="GO:0005507">
    <property type="term" value="F:copper ion binding"/>
    <property type="evidence" value="ECO:0007669"/>
    <property type="project" value="InterPro"/>
</dbReference>
<sequence length="69" mass="7674">MEKKIFKVNGMACDHCKAKVERTLSCLKGVDSAEVDLANHTVAVTYDEELIKPTNLKKAVDEAGYEFQV</sequence>
<dbReference type="PANTHER" id="PTHR46594">
    <property type="entry name" value="P-TYPE CATION-TRANSPORTING ATPASE"/>
    <property type="match status" value="1"/>
</dbReference>
<dbReference type="RefSeq" id="WP_036874482.1">
    <property type="nucleotide sequence ID" value="NZ_JRNN01000086.1"/>
</dbReference>
<dbReference type="PROSITE" id="PS50846">
    <property type="entry name" value="HMA_2"/>
    <property type="match status" value="1"/>
</dbReference>
<gene>
    <name evidence="3" type="ORF">HMPREF2137_11110</name>
</gene>
<reference evidence="3 4" key="1">
    <citation type="submission" date="2014-07" db="EMBL/GenBank/DDBJ databases">
        <authorList>
            <person name="McCorrison J."/>
            <person name="Sanka R."/>
            <person name="Torralba M."/>
            <person name="Gillis M."/>
            <person name="Haft D.H."/>
            <person name="Methe B."/>
            <person name="Sutton G."/>
            <person name="Nelson K.E."/>
        </authorList>
    </citation>
    <scope>NUCLEOTIDE SEQUENCE [LARGE SCALE GENOMIC DNA]</scope>
    <source>
        <strain evidence="3 4">DNF00853</strain>
    </source>
</reference>
<accession>A0A095ZFP3</accession>
<name>A0A095ZFP3_9BACT</name>
<dbReference type="GO" id="GO:0006825">
    <property type="term" value="P:copper ion transport"/>
    <property type="evidence" value="ECO:0007669"/>
    <property type="project" value="InterPro"/>
</dbReference>
<dbReference type="InterPro" id="IPR017969">
    <property type="entry name" value="Heavy-metal-associated_CS"/>
</dbReference>
<protein>
    <recommendedName>
        <fullName evidence="2">HMA domain-containing protein</fullName>
    </recommendedName>
</protein>
<organism evidence="3 4">
    <name type="scientific">Hoylesella buccalis DNF00853</name>
    <dbReference type="NCBI Taxonomy" id="1401074"/>
    <lineage>
        <taxon>Bacteria</taxon>
        <taxon>Pseudomonadati</taxon>
        <taxon>Bacteroidota</taxon>
        <taxon>Bacteroidia</taxon>
        <taxon>Bacteroidales</taxon>
        <taxon>Prevotellaceae</taxon>
        <taxon>Hoylesella</taxon>
    </lineage>
</organism>
<dbReference type="Proteomes" id="UP000029556">
    <property type="component" value="Unassembled WGS sequence"/>
</dbReference>
<dbReference type="PROSITE" id="PS01047">
    <property type="entry name" value="HMA_1"/>
    <property type="match status" value="1"/>
</dbReference>
<evidence type="ECO:0000313" key="4">
    <source>
        <dbReference type="Proteomes" id="UP000029556"/>
    </source>
</evidence>
<dbReference type="CDD" id="cd00371">
    <property type="entry name" value="HMA"/>
    <property type="match status" value="1"/>
</dbReference>
<feature type="domain" description="HMA" evidence="2">
    <location>
        <begin position="2"/>
        <end position="68"/>
    </location>
</feature>
<dbReference type="InterPro" id="IPR006121">
    <property type="entry name" value="HMA_dom"/>
</dbReference>
<evidence type="ECO:0000313" key="3">
    <source>
        <dbReference type="EMBL" id="KGF33528.1"/>
    </source>
</evidence>
<dbReference type="EMBL" id="JRNN01000086">
    <property type="protein sequence ID" value="KGF33528.1"/>
    <property type="molecule type" value="Genomic_DNA"/>
</dbReference>
<dbReference type="FunFam" id="3.30.70.100:FF:000001">
    <property type="entry name" value="ATPase copper transporting beta"/>
    <property type="match status" value="1"/>
</dbReference>
<dbReference type="InterPro" id="IPR036163">
    <property type="entry name" value="HMA_dom_sf"/>
</dbReference>
<dbReference type="Gene3D" id="3.30.70.100">
    <property type="match status" value="1"/>
</dbReference>
<keyword evidence="1" id="KW-0479">Metal-binding</keyword>
<dbReference type="SUPFAM" id="SSF55008">
    <property type="entry name" value="HMA, heavy metal-associated domain"/>
    <property type="match status" value="1"/>
</dbReference>
<evidence type="ECO:0000259" key="2">
    <source>
        <dbReference type="PROSITE" id="PS50846"/>
    </source>
</evidence>
<evidence type="ECO:0000256" key="1">
    <source>
        <dbReference type="ARBA" id="ARBA00022723"/>
    </source>
</evidence>
<dbReference type="InterPro" id="IPR000428">
    <property type="entry name" value="Cu-bd"/>
</dbReference>
<dbReference type="PRINTS" id="PR00944">
    <property type="entry name" value="CUEXPORT"/>
</dbReference>
<dbReference type="Pfam" id="PF00403">
    <property type="entry name" value="HMA"/>
    <property type="match status" value="1"/>
</dbReference>